<sequence length="122" mass="13152">MPAFDRAVIAQHAEDLTEYETFLRQLTPGQEVRLPIEPGESSRVVARRLNTAASSVGIRLQHHPRTVGAVAFRVMPGEKRSRGRSVRAAEPPADRGAQAAAEPLAAAPKPAKRGRPRKTASA</sequence>
<gene>
    <name evidence="2" type="ORF">AVDCRST_MAG77-3960</name>
</gene>
<organism evidence="2">
    <name type="scientific">uncultured Chloroflexota bacterium</name>
    <dbReference type="NCBI Taxonomy" id="166587"/>
    <lineage>
        <taxon>Bacteria</taxon>
        <taxon>Bacillati</taxon>
        <taxon>Chloroflexota</taxon>
        <taxon>environmental samples</taxon>
    </lineage>
</organism>
<accession>A0A6J4JMD3</accession>
<dbReference type="EMBL" id="CADCTC010000209">
    <property type="protein sequence ID" value="CAA9282310.1"/>
    <property type="molecule type" value="Genomic_DNA"/>
</dbReference>
<dbReference type="AlphaFoldDB" id="A0A6J4JMD3"/>
<feature type="region of interest" description="Disordered" evidence="1">
    <location>
        <begin position="75"/>
        <end position="122"/>
    </location>
</feature>
<name>A0A6J4JMD3_9CHLR</name>
<proteinExistence type="predicted"/>
<feature type="compositionally biased region" description="Basic residues" evidence="1">
    <location>
        <begin position="110"/>
        <end position="122"/>
    </location>
</feature>
<protein>
    <submittedName>
        <fullName evidence="2">Uncharacterized protein</fullName>
    </submittedName>
</protein>
<reference evidence="2" key="1">
    <citation type="submission" date="2020-02" db="EMBL/GenBank/DDBJ databases">
        <authorList>
            <person name="Meier V. D."/>
        </authorList>
    </citation>
    <scope>NUCLEOTIDE SEQUENCE</scope>
    <source>
        <strain evidence="2">AVDCRST_MAG77</strain>
    </source>
</reference>
<feature type="compositionally biased region" description="Low complexity" evidence="1">
    <location>
        <begin position="97"/>
        <end position="109"/>
    </location>
</feature>
<evidence type="ECO:0000256" key="1">
    <source>
        <dbReference type="SAM" id="MobiDB-lite"/>
    </source>
</evidence>
<evidence type="ECO:0000313" key="2">
    <source>
        <dbReference type="EMBL" id="CAA9282310.1"/>
    </source>
</evidence>